<protein>
    <submittedName>
        <fullName evidence="1">Uncharacterized protein</fullName>
    </submittedName>
</protein>
<sequence>MDRDADPKNSRVRYSINDNSGDEGVLVSRIFSITS</sequence>
<dbReference type="EMBL" id="UYRU01109187">
    <property type="protein sequence ID" value="VDN43803.1"/>
    <property type="molecule type" value="Genomic_DNA"/>
</dbReference>
<organism evidence="1 2">
    <name type="scientific">Dibothriocephalus latus</name>
    <name type="common">Fish tapeworm</name>
    <name type="synonym">Diphyllobothrium latum</name>
    <dbReference type="NCBI Taxonomy" id="60516"/>
    <lineage>
        <taxon>Eukaryota</taxon>
        <taxon>Metazoa</taxon>
        <taxon>Spiralia</taxon>
        <taxon>Lophotrochozoa</taxon>
        <taxon>Platyhelminthes</taxon>
        <taxon>Cestoda</taxon>
        <taxon>Eucestoda</taxon>
        <taxon>Diphyllobothriidea</taxon>
        <taxon>Diphyllobothriidae</taxon>
        <taxon>Dibothriocephalus</taxon>
    </lineage>
</organism>
<proteinExistence type="predicted"/>
<dbReference type="Proteomes" id="UP000281553">
    <property type="component" value="Unassembled WGS sequence"/>
</dbReference>
<name>A0A3P7P171_DIBLA</name>
<gene>
    <name evidence="1" type="ORF">DILT_LOCUS19188</name>
</gene>
<accession>A0A3P7P171</accession>
<evidence type="ECO:0000313" key="1">
    <source>
        <dbReference type="EMBL" id="VDN43803.1"/>
    </source>
</evidence>
<feature type="non-terminal residue" evidence="1">
    <location>
        <position position="35"/>
    </location>
</feature>
<evidence type="ECO:0000313" key="2">
    <source>
        <dbReference type="Proteomes" id="UP000281553"/>
    </source>
</evidence>
<dbReference type="AlphaFoldDB" id="A0A3P7P171"/>
<keyword evidence="2" id="KW-1185">Reference proteome</keyword>
<reference evidence="1 2" key="1">
    <citation type="submission" date="2018-11" db="EMBL/GenBank/DDBJ databases">
        <authorList>
            <consortium name="Pathogen Informatics"/>
        </authorList>
    </citation>
    <scope>NUCLEOTIDE SEQUENCE [LARGE SCALE GENOMIC DNA]</scope>
</reference>